<dbReference type="Gramene" id="PSAT_LOCUS22225_t1">
    <property type="protein sequence ID" value="CAL5203133.1"/>
    <property type="gene ID" value="PSAT_LOCUS22225"/>
</dbReference>
<keyword evidence="3" id="KW-1185">Reference proteome</keyword>
<gene>
    <name evidence="1" type="ORF">KIW84_053642</name>
    <name evidence="2" type="ORF">KIW84_053645</name>
</gene>
<evidence type="ECO:0000313" key="3">
    <source>
        <dbReference type="Proteomes" id="UP001058974"/>
    </source>
</evidence>
<comment type="caution">
    <text evidence="2">The sequence shown here is derived from an EMBL/GenBank/DDBJ whole genome shotgun (WGS) entry which is preliminary data.</text>
</comment>
<sequence>MANDKTDEPVLLKLLVDTETDKVVFAEAGKDFVDVLCSFLTLPLGTIARLIQKDSNMGPVKVGCLNSLYQSVADLSKRYFLTKTHKKMLLQPINSSEDYCNSLTLNIDDTPPATYFLCTIVDDNCCGNGLYTSSDNNCAGGNPLTHLVSLKHFHKGFVTSSASFVITDDLIVMPNSKHVTSFGLLQNCGIKTTSSLKEMTFEVTKEKVLDLLRCALISKSPLTDTFLRNEPSVEESSKILNYDAEDNADIQISVKLVIRKSDGKVLYAQGEEDFVDMLLTFLPFPLGGVVSKIRENCSLGSIDKLYKSIVVLEENKYFKSTKAKKRLVDPQVASQFKLSNKILPLQPDMEYYCYYDGKSFKDSIIDNQFFISDEYRKDEKNCKNMFLLDNLKAWRGSREGYVKELKMYVATDDLIVAQSSPISSLNLIDSSETSFDDLKEEVVTIGLKECLSILMAALTSTSALTNGLAHLLTEVKEEK</sequence>
<dbReference type="Pfam" id="PF05056">
    <property type="entry name" value="DUF674"/>
    <property type="match status" value="1"/>
</dbReference>
<dbReference type="EMBL" id="JAMSHJ010000005">
    <property type="protein sequence ID" value="KAI5407460.1"/>
    <property type="molecule type" value="Genomic_DNA"/>
</dbReference>
<evidence type="ECO:0008006" key="4">
    <source>
        <dbReference type="Google" id="ProtNLM"/>
    </source>
</evidence>
<name>A0A9D4WTI7_PEA</name>
<proteinExistence type="predicted"/>
<dbReference type="PANTHER" id="PTHR33103:SF43">
    <property type="entry name" value="DUF674 FAMILY PROTEIN"/>
    <property type="match status" value="1"/>
</dbReference>
<dbReference type="InterPro" id="IPR007750">
    <property type="entry name" value="DUF674"/>
</dbReference>
<protein>
    <recommendedName>
        <fullName evidence="4">DUF674 family protein</fullName>
    </recommendedName>
</protein>
<dbReference type="Gramene" id="Psat5g041040.2">
    <property type="protein sequence ID" value="Psat5g041040.2.cds"/>
    <property type="gene ID" value="Psat5g041040"/>
</dbReference>
<dbReference type="AlphaFoldDB" id="A0A9D4WTI7"/>
<dbReference type="Proteomes" id="UP001058974">
    <property type="component" value="Chromosome 5"/>
</dbReference>
<accession>A0A9D4WTI7</accession>
<reference evidence="2 3" key="1">
    <citation type="journal article" date="2022" name="Nat. Genet.">
        <title>Improved pea reference genome and pan-genome highlight genomic features and evolutionary characteristics.</title>
        <authorList>
            <person name="Yang T."/>
            <person name="Liu R."/>
            <person name="Luo Y."/>
            <person name="Hu S."/>
            <person name="Wang D."/>
            <person name="Wang C."/>
            <person name="Pandey M.K."/>
            <person name="Ge S."/>
            <person name="Xu Q."/>
            <person name="Li N."/>
            <person name="Li G."/>
            <person name="Huang Y."/>
            <person name="Saxena R.K."/>
            <person name="Ji Y."/>
            <person name="Li M."/>
            <person name="Yan X."/>
            <person name="He Y."/>
            <person name="Liu Y."/>
            <person name="Wang X."/>
            <person name="Xiang C."/>
            <person name="Varshney R.K."/>
            <person name="Ding H."/>
            <person name="Gao S."/>
            <person name="Zong X."/>
        </authorList>
    </citation>
    <scope>NUCLEOTIDE SEQUENCE [LARGE SCALE GENOMIC DNA]</scope>
    <source>
        <strain evidence="2 3">cv. Zhongwan 6</strain>
    </source>
</reference>
<dbReference type="Gramene" id="Psat05G0364500-T1">
    <property type="protein sequence ID" value="KAI5407460.1"/>
    <property type="gene ID" value="KIW84_053645"/>
</dbReference>
<dbReference type="PANTHER" id="PTHR33103">
    <property type="entry name" value="OS01G0153900 PROTEIN"/>
    <property type="match status" value="1"/>
</dbReference>
<evidence type="ECO:0000313" key="1">
    <source>
        <dbReference type="EMBL" id="KAI5407456.1"/>
    </source>
</evidence>
<dbReference type="EMBL" id="JAMSHJ010000005">
    <property type="protein sequence ID" value="KAI5407456.1"/>
    <property type="molecule type" value="Genomic_DNA"/>
</dbReference>
<organism evidence="2 3">
    <name type="scientific">Pisum sativum</name>
    <name type="common">Garden pea</name>
    <name type="synonym">Lathyrus oleraceus</name>
    <dbReference type="NCBI Taxonomy" id="3888"/>
    <lineage>
        <taxon>Eukaryota</taxon>
        <taxon>Viridiplantae</taxon>
        <taxon>Streptophyta</taxon>
        <taxon>Embryophyta</taxon>
        <taxon>Tracheophyta</taxon>
        <taxon>Spermatophyta</taxon>
        <taxon>Magnoliopsida</taxon>
        <taxon>eudicotyledons</taxon>
        <taxon>Gunneridae</taxon>
        <taxon>Pentapetalae</taxon>
        <taxon>rosids</taxon>
        <taxon>fabids</taxon>
        <taxon>Fabales</taxon>
        <taxon>Fabaceae</taxon>
        <taxon>Papilionoideae</taxon>
        <taxon>50 kb inversion clade</taxon>
        <taxon>NPAAA clade</taxon>
        <taxon>Hologalegina</taxon>
        <taxon>IRL clade</taxon>
        <taxon>Fabeae</taxon>
        <taxon>Lathyrus</taxon>
    </lineage>
</organism>
<dbReference type="Gramene" id="PSAT_LOCUS22227_t1">
    <property type="protein sequence ID" value="CAL5203135.1"/>
    <property type="gene ID" value="PSAT_LOCUS22227"/>
</dbReference>
<dbReference type="Gramene" id="Psat05G0364200-T1">
    <property type="protein sequence ID" value="KAI5407456.1"/>
    <property type="gene ID" value="KIW84_053642"/>
</dbReference>
<evidence type="ECO:0000313" key="2">
    <source>
        <dbReference type="EMBL" id="KAI5407460.1"/>
    </source>
</evidence>